<keyword evidence="4" id="KW-1185">Reference proteome</keyword>
<keyword evidence="3" id="KW-0378">Hydrolase</keyword>
<dbReference type="GO" id="GO:0030288">
    <property type="term" value="C:outer membrane-bounded periplasmic space"/>
    <property type="evidence" value="ECO:0007669"/>
    <property type="project" value="TreeGrafter"/>
</dbReference>
<organism evidence="3 4">
    <name type="scientific">Pseudoxanthobacter soli DSM 19599</name>
    <dbReference type="NCBI Taxonomy" id="1123029"/>
    <lineage>
        <taxon>Bacteria</taxon>
        <taxon>Pseudomonadati</taxon>
        <taxon>Pseudomonadota</taxon>
        <taxon>Alphaproteobacteria</taxon>
        <taxon>Hyphomicrobiales</taxon>
        <taxon>Segnochrobactraceae</taxon>
        <taxon>Pseudoxanthobacter</taxon>
    </lineage>
</organism>
<evidence type="ECO:0000313" key="4">
    <source>
        <dbReference type="Proteomes" id="UP000186406"/>
    </source>
</evidence>
<dbReference type="InterPro" id="IPR029045">
    <property type="entry name" value="ClpP/crotonase-like_dom_sf"/>
</dbReference>
<dbReference type="Proteomes" id="UP000186406">
    <property type="component" value="Unassembled WGS sequence"/>
</dbReference>
<proteinExistence type="predicted"/>
<accession>A0A1M7Z836</accession>
<feature type="signal peptide" evidence="1">
    <location>
        <begin position="1"/>
        <end position="32"/>
    </location>
</feature>
<dbReference type="SMART" id="SM00228">
    <property type="entry name" value="PDZ"/>
    <property type="match status" value="1"/>
</dbReference>
<gene>
    <name evidence="3" type="ORF">SAMN02745172_00519</name>
</gene>
<dbReference type="AlphaFoldDB" id="A0A1M7Z836"/>
<feature type="domain" description="PDZ" evidence="2">
    <location>
        <begin position="131"/>
        <end position="206"/>
    </location>
</feature>
<dbReference type="Gene3D" id="3.90.226.10">
    <property type="entry name" value="2-enoyl-CoA Hydratase, Chain A, domain 1"/>
    <property type="match status" value="1"/>
</dbReference>
<dbReference type="GO" id="GO:0008236">
    <property type="term" value="F:serine-type peptidase activity"/>
    <property type="evidence" value="ECO:0007669"/>
    <property type="project" value="InterPro"/>
</dbReference>
<dbReference type="InterPro" id="IPR005151">
    <property type="entry name" value="Tail-specific_protease"/>
</dbReference>
<protein>
    <submittedName>
        <fullName evidence="3">Carboxyl-terminal processing protease</fullName>
    </submittedName>
</protein>
<dbReference type="InterPro" id="IPR001478">
    <property type="entry name" value="PDZ"/>
</dbReference>
<dbReference type="Pfam" id="PF00595">
    <property type="entry name" value="PDZ"/>
    <property type="match status" value="1"/>
</dbReference>
<dbReference type="EMBL" id="FRXO01000001">
    <property type="protein sequence ID" value="SHO61045.1"/>
    <property type="molecule type" value="Genomic_DNA"/>
</dbReference>
<dbReference type="GO" id="GO:0006508">
    <property type="term" value="P:proteolysis"/>
    <property type="evidence" value="ECO:0007669"/>
    <property type="project" value="UniProtKB-KW"/>
</dbReference>
<evidence type="ECO:0000313" key="3">
    <source>
        <dbReference type="EMBL" id="SHO61045.1"/>
    </source>
</evidence>
<keyword evidence="1" id="KW-0732">Signal</keyword>
<evidence type="ECO:0000259" key="2">
    <source>
        <dbReference type="PROSITE" id="PS50106"/>
    </source>
</evidence>
<feature type="chain" id="PRO_5012342217" evidence="1">
    <location>
        <begin position="33"/>
        <end position="501"/>
    </location>
</feature>
<dbReference type="GO" id="GO:0007165">
    <property type="term" value="P:signal transduction"/>
    <property type="evidence" value="ECO:0007669"/>
    <property type="project" value="TreeGrafter"/>
</dbReference>
<dbReference type="SUPFAM" id="SSF50156">
    <property type="entry name" value="PDZ domain-like"/>
    <property type="match status" value="1"/>
</dbReference>
<dbReference type="Gene3D" id="2.30.42.10">
    <property type="match status" value="1"/>
</dbReference>
<evidence type="ECO:0000256" key="1">
    <source>
        <dbReference type="SAM" id="SignalP"/>
    </source>
</evidence>
<keyword evidence="3" id="KW-0645">Protease</keyword>
<dbReference type="STRING" id="1123029.SAMN02745172_00519"/>
<dbReference type="GO" id="GO:0004175">
    <property type="term" value="F:endopeptidase activity"/>
    <property type="evidence" value="ECO:0007669"/>
    <property type="project" value="TreeGrafter"/>
</dbReference>
<dbReference type="PANTHER" id="PTHR32060">
    <property type="entry name" value="TAIL-SPECIFIC PROTEASE"/>
    <property type="match status" value="1"/>
</dbReference>
<dbReference type="SUPFAM" id="SSF52096">
    <property type="entry name" value="ClpP/crotonase"/>
    <property type="match status" value="1"/>
</dbReference>
<name>A0A1M7Z836_9HYPH</name>
<dbReference type="InterPro" id="IPR036034">
    <property type="entry name" value="PDZ_sf"/>
</dbReference>
<reference evidence="3 4" key="1">
    <citation type="submission" date="2016-12" db="EMBL/GenBank/DDBJ databases">
        <authorList>
            <person name="Song W.-J."/>
            <person name="Kurnit D.M."/>
        </authorList>
    </citation>
    <scope>NUCLEOTIDE SEQUENCE [LARGE SCALE GENOMIC DNA]</scope>
    <source>
        <strain evidence="3 4">DSM 19599</strain>
    </source>
</reference>
<dbReference type="Pfam" id="PF03572">
    <property type="entry name" value="Peptidase_S41"/>
    <property type="match status" value="1"/>
</dbReference>
<dbReference type="PANTHER" id="PTHR32060:SF30">
    <property type="entry name" value="CARBOXY-TERMINAL PROCESSING PROTEASE CTPA"/>
    <property type="match status" value="1"/>
</dbReference>
<dbReference type="Gene3D" id="3.30.750.44">
    <property type="match status" value="1"/>
</dbReference>
<dbReference type="PROSITE" id="PS50106">
    <property type="entry name" value="PDZ"/>
    <property type="match status" value="1"/>
</dbReference>
<sequence>MGKAGFGGLRSRVAVALAILGLSVCGGKPAAAADPAPVSGFRLAEPADFSALGFVEAFRSAHRKFATEYAFTRWKNVDWHALYRRTLPAVEDAARSRDEAAYFRALTAYVAGIDDGHVSLPRNDATAPLVDAVVRRQSGGSFGLGLAMLDDGRVIVAKVAPGGPAEKVGVEPGAVVLEWDGLPVSQAVRGLDLGAHVAAMRVATDEYRRLEQVRLLTRAPVGASARLVYRNPAAAAVRAARLVAVDDDLRGLDLFNLAPPPTAEDERAIIAARRIGDDGYIRLSALADLKDLKRAPDFIWDSYAAAVDGFNRAGVHGLVLDLRGNHGGYDVLAEMICGSLYDRPAFYEATVFFDAATGRFRRITVDDRTGKVVDALMIEPQPPHFRGPVAVLVNPRTISSAEGIAHCIAARPNGAVIGFHGTRGSFGLAGGEATLPGGITLHYPFGRAVDRRGVVMIDSRNGRGGVAPTVRVLSTRENILAFASGDDVELERALHWLRESR</sequence>